<dbReference type="Proteomes" id="UP001064504">
    <property type="component" value="Chromosome"/>
</dbReference>
<keyword evidence="2" id="KW-1185">Reference proteome</keyword>
<protein>
    <submittedName>
        <fullName evidence="1">Uncharacterized protein</fullName>
    </submittedName>
</protein>
<dbReference type="RefSeq" id="WP_060476430.1">
    <property type="nucleotide sequence ID" value="NZ_CP104557.1"/>
</dbReference>
<accession>A0ABY6ATV1</accession>
<evidence type="ECO:0000313" key="1">
    <source>
        <dbReference type="EMBL" id="UXH42179.1"/>
    </source>
</evidence>
<reference evidence="1" key="1">
    <citation type="submission" date="2022-09" db="EMBL/GenBank/DDBJ databases">
        <title>Complete genome sequence of Pseudomonas promysalinigenes strain RL-WG26, a newly isolated PGPR with the potential for plant salinity stress alleviation.</title>
        <authorList>
            <person name="Ren L."/>
            <person name="Wang G."/>
            <person name="Hu H."/>
        </authorList>
    </citation>
    <scope>NUCLEOTIDE SEQUENCE</scope>
    <source>
        <strain evidence="1">RL-WG26</strain>
    </source>
</reference>
<organism evidence="1 2">
    <name type="scientific">Pseudomonas promysalinigenes</name>
    <dbReference type="NCBI Taxonomy" id="485898"/>
    <lineage>
        <taxon>Bacteria</taxon>
        <taxon>Pseudomonadati</taxon>
        <taxon>Pseudomonadota</taxon>
        <taxon>Gammaproteobacteria</taxon>
        <taxon>Pseudomonadales</taxon>
        <taxon>Pseudomonadaceae</taxon>
        <taxon>Pseudomonas</taxon>
    </lineage>
</organism>
<evidence type="ECO:0000313" key="2">
    <source>
        <dbReference type="Proteomes" id="UP001064504"/>
    </source>
</evidence>
<gene>
    <name evidence="1" type="ORF">N5C08_11905</name>
</gene>
<proteinExistence type="predicted"/>
<sequence length="239" mass="26911">MFSKDDLLQSFPCVEEYEGCYFFQHKLPKVTYNYSLKSTENKDLLVISEGVIDRAFSVAVVEQAPDSLSQGTTVIFDISPNAYGFSHVLVVPNTYHGSLKGRLEGKRDNLYLCIPIHRCEFSGGESESEFKEMIQRMIPVFRWGRSVCPKIKVYFDNPETEAGTVEAGVLMKFPTLLTEIDNLNDVVNGFVEVTNYKGEVVEVLSPSKEVFTLIRNRKDEEVLSHSQLVEALSSFVLAG</sequence>
<name>A0ABY6ATV1_9PSED</name>
<dbReference type="EMBL" id="CP104557">
    <property type="protein sequence ID" value="UXH42179.1"/>
    <property type="molecule type" value="Genomic_DNA"/>
</dbReference>